<keyword evidence="5" id="KW-0472">Membrane</keyword>
<dbReference type="InterPro" id="IPR045063">
    <property type="entry name" value="Dynamin_N"/>
</dbReference>
<proteinExistence type="predicted"/>
<evidence type="ECO:0000313" key="8">
    <source>
        <dbReference type="Proteomes" id="UP000887023"/>
    </source>
</evidence>
<dbReference type="Pfam" id="PF00350">
    <property type="entry name" value="Dynamin_N"/>
    <property type="match status" value="1"/>
</dbReference>
<feature type="domain" description="Dynamin N-terminal" evidence="6">
    <location>
        <begin position="38"/>
        <end position="141"/>
    </location>
</feature>
<dbReference type="EMBL" id="CP079105">
    <property type="protein sequence ID" value="QXQ12847.1"/>
    <property type="molecule type" value="Genomic_DNA"/>
</dbReference>
<dbReference type="PRINTS" id="PR00195">
    <property type="entry name" value="DYNAMIN"/>
</dbReference>
<evidence type="ECO:0000256" key="5">
    <source>
        <dbReference type="ARBA" id="ARBA00023136"/>
    </source>
</evidence>
<comment type="subcellular location">
    <subcellularLocation>
        <location evidence="1">Membrane</location>
    </subcellularLocation>
</comment>
<organism evidence="7 8">
    <name type="scientific">Skermania pinensis</name>
    <dbReference type="NCBI Taxonomy" id="39122"/>
    <lineage>
        <taxon>Bacteria</taxon>
        <taxon>Bacillati</taxon>
        <taxon>Actinomycetota</taxon>
        <taxon>Actinomycetes</taxon>
        <taxon>Mycobacteriales</taxon>
        <taxon>Gordoniaceae</taxon>
        <taxon>Skermania</taxon>
    </lineage>
</organism>
<keyword evidence="3" id="KW-0378">Hydrolase</keyword>
<dbReference type="PANTHER" id="PTHR10465">
    <property type="entry name" value="TRANSMEMBRANE GTPASE FZO1"/>
    <property type="match status" value="1"/>
</dbReference>
<dbReference type="Proteomes" id="UP000887023">
    <property type="component" value="Chromosome"/>
</dbReference>
<dbReference type="InterPro" id="IPR027417">
    <property type="entry name" value="P-loop_NTPase"/>
</dbReference>
<name>A0ABX8S4U2_9ACTN</name>
<evidence type="ECO:0000256" key="2">
    <source>
        <dbReference type="ARBA" id="ARBA00022741"/>
    </source>
</evidence>
<reference evidence="7" key="1">
    <citation type="submission" date="2021-07" db="EMBL/GenBank/DDBJ databases">
        <title>Candidatus Kaistella beijingensis sp. nov. isolated from a municipal wastewater treatment plant is involved in sludge foaming.</title>
        <authorList>
            <person name="Song Y."/>
            <person name="Liu S.-J."/>
        </authorList>
    </citation>
    <scope>NUCLEOTIDE SEQUENCE</scope>
    <source>
        <strain evidence="7">DSM 43998</strain>
    </source>
</reference>
<dbReference type="RefSeq" id="WP_066467789.1">
    <property type="nucleotide sequence ID" value="NZ_CBCRUZ010000002.1"/>
</dbReference>
<accession>A0ABX8S4U2</accession>
<keyword evidence="8" id="KW-1185">Reference proteome</keyword>
<dbReference type="InterPro" id="IPR022812">
    <property type="entry name" value="Dynamin"/>
</dbReference>
<keyword evidence="2" id="KW-0547">Nucleotide-binding</keyword>
<evidence type="ECO:0000256" key="3">
    <source>
        <dbReference type="ARBA" id="ARBA00022801"/>
    </source>
</evidence>
<evidence type="ECO:0000256" key="1">
    <source>
        <dbReference type="ARBA" id="ARBA00004370"/>
    </source>
</evidence>
<evidence type="ECO:0000313" key="7">
    <source>
        <dbReference type="EMBL" id="QXQ12847.1"/>
    </source>
</evidence>
<evidence type="ECO:0000259" key="6">
    <source>
        <dbReference type="Pfam" id="PF00350"/>
    </source>
</evidence>
<sequence length="490" mass="52382">MLDETRTLVSRAIDVYVGTADAEWLAGLEYRLTEPLRVAVVGRVKAGKSTLLNALVGDRLAPTDAGECTRIATWYADGHTYRVTARLTDGESRQLRFTRDTAAITVDLAGLDPDQVSRLDVTWPSAGLRAATLIDTPGIGSLSAPTARRAWDLLIPADDEQRSADAVVYLLRHLHGDDVEFLRAFHDPVCGRPNPVNAIGVLSRADEIGGGRLDSMTSAGTIAARMSADPVVRRVVQTVVPVAGLLAETAATLTEREVAQLRRVAELDPSSADRLLLSADRFAGRAAPSLCPELGLDVDQRTALLSRFGLFGVRLATTLLRQQPACPASVLADELAAHSGIDELRTVLGSLFLRRADVLKSHSTLAALTALTRARPRPGSDALGAEVERISSAAHPLRELRVLSAVRSGWISGRPEVIAELDRLIGGGGIELAARLGRSSGAGRAELRGAAAEALERWQRRVENPMTDRQLVAAGRVVIRSCEGMLAELA</sequence>
<dbReference type="InterPro" id="IPR027094">
    <property type="entry name" value="Mitofusin_fam"/>
</dbReference>
<dbReference type="Gene3D" id="3.40.50.300">
    <property type="entry name" value="P-loop containing nucleotide triphosphate hydrolases"/>
    <property type="match status" value="1"/>
</dbReference>
<gene>
    <name evidence="7" type="ORF">KV203_13040</name>
</gene>
<dbReference type="SUPFAM" id="SSF52540">
    <property type="entry name" value="P-loop containing nucleoside triphosphate hydrolases"/>
    <property type="match status" value="1"/>
</dbReference>
<dbReference type="PANTHER" id="PTHR10465:SF0">
    <property type="entry name" value="SARCALUMENIN"/>
    <property type="match status" value="1"/>
</dbReference>
<evidence type="ECO:0000256" key="4">
    <source>
        <dbReference type="ARBA" id="ARBA00023134"/>
    </source>
</evidence>
<protein>
    <submittedName>
        <fullName evidence="7">Dynamin family protein</fullName>
    </submittedName>
</protein>
<keyword evidence="4" id="KW-0342">GTP-binding</keyword>